<accession>A0ABW4PUZ8</accession>
<name>A0ABW4PUZ8_9ACTN</name>
<feature type="region of interest" description="Disordered" evidence="1">
    <location>
        <begin position="124"/>
        <end position="146"/>
    </location>
</feature>
<dbReference type="Proteomes" id="UP001597365">
    <property type="component" value="Unassembled WGS sequence"/>
</dbReference>
<protein>
    <recommendedName>
        <fullName evidence="4">Antibiotic biosynthesis monooxygenase</fullName>
    </recommendedName>
</protein>
<evidence type="ECO:0000256" key="1">
    <source>
        <dbReference type="SAM" id="MobiDB-lite"/>
    </source>
</evidence>
<dbReference type="EMBL" id="JBHUFU010000030">
    <property type="protein sequence ID" value="MFD1833328.1"/>
    <property type="molecule type" value="Genomic_DNA"/>
</dbReference>
<keyword evidence="3" id="KW-1185">Reference proteome</keyword>
<reference evidence="3" key="1">
    <citation type="journal article" date="2019" name="Int. J. Syst. Evol. Microbiol.">
        <title>The Global Catalogue of Microorganisms (GCM) 10K type strain sequencing project: providing services to taxonomists for standard genome sequencing and annotation.</title>
        <authorList>
            <consortium name="The Broad Institute Genomics Platform"/>
            <consortium name="The Broad Institute Genome Sequencing Center for Infectious Disease"/>
            <person name="Wu L."/>
            <person name="Ma J."/>
        </authorList>
    </citation>
    <scope>NUCLEOTIDE SEQUENCE [LARGE SCALE GENOMIC DNA]</scope>
    <source>
        <strain evidence="3">CGMCC 4.7455</strain>
    </source>
</reference>
<sequence>MEITGSTTILFRNTMRITDGHLDGFRHAIARAVAFARENGPQLMVEVFIDEERMLAHSFQLYRDSEAVRTHWRLSDPYIREVMEHCTVQHFEVFGEPDHDIVAALKAPGGASFPFTVSPRLAGFNRLGTPGRNESSRQPGSQTDTR</sequence>
<gene>
    <name evidence="2" type="ORF">ACFSJS_27355</name>
</gene>
<evidence type="ECO:0000313" key="2">
    <source>
        <dbReference type="EMBL" id="MFD1833328.1"/>
    </source>
</evidence>
<comment type="caution">
    <text evidence="2">The sequence shown here is derived from an EMBL/GenBank/DDBJ whole genome shotgun (WGS) entry which is preliminary data.</text>
</comment>
<dbReference type="RefSeq" id="WP_380905088.1">
    <property type="nucleotide sequence ID" value="NZ_JBHUFU010000030.1"/>
</dbReference>
<evidence type="ECO:0008006" key="4">
    <source>
        <dbReference type="Google" id="ProtNLM"/>
    </source>
</evidence>
<evidence type="ECO:0000313" key="3">
    <source>
        <dbReference type="Proteomes" id="UP001597365"/>
    </source>
</evidence>
<feature type="compositionally biased region" description="Polar residues" evidence="1">
    <location>
        <begin position="132"/>
        <end position="146"/>
    </location>
</feature>
<organism evidence="2 3">
    <name type="scientific">Streptomyces desertarenae</name>
    <dbReference type="NCBI Taxonomy" id="2666184"/>
    <lineage>
        <taxon>Bacteria</taxon>
        <taxon>Bacillati</taxon>
        <taxon>Actinomycetota</taxon>
        <taxon>Actinomycetes</taxon>
        <taxon>Kitasatosporales</taxon>
        <taxon>Streptomycetaceae</taxon>
        <taxon>Streptomyces</taxon>
    </lineage>
</organism>
<proteinExistence type="predicted"/>